<sequence length="142" mass="16060">MYLLNDRKQLTHDLEAFFASYNIEILGIQERTRDNFERFPAPGDGKIRCFTVSVLCHNISIFGHTGPYLEAVYPRLAMLHQKLAAWFRDRGINISGTQAEVSFSIIPYADPSGTFDKELEALERYSKGQTVIAGNTLSPVYP</sequence>
<dbReference type="AlphaFoldDB" id="A0A402A950"/>
<accession>A0A402A950</accession>
<organism evidence="1 2">
    <name type="scientific">Tengunoibacter tsumagoiensis</name>
    <dbReference type="NCBI Taxonomy" id="2014871"/>
    <lineage>
        <taxon>Bacteria</taxon>
        <taxon>Bacillati</taxon>
        <taxon>Chloroflexota</taxon>
        <taxon>Ktedonobacteria</taxon>
        <taxon>Ktedonobacterales</taxon>
        <taxon>Dictyobacteraceae</taxon>
        <taxon>Tengunoibacter</taxon>
    </lineage>
</organism>
<evidence type="ECO:0000313" key="2">
    <source>
        <dbReference type="Proteomes" id="UP000287352"/>
    </source>
</evidence>
<protein>
    <submittedName>
        <fullName evidence="1">Uncharacterized protein</fullName>
    </submittedName>
</protein>
<dbReference type="RefSeq" id="WP_126583105.1">
    <property type="nucleotide sequence ID" value="NZ_BIFR01000002.1"/>
</dbReference>
<reference evidence="2" key="1">
    <citation type="submission" date="2018-12" db="EMBL/GenBank/DDBJ databases">
        <title>Tengunoibacter tsumagoiensis gen. nov., sp. nov., Dictyobacter kobayashii sp. nov., D. alpinus sp. nov., and D. joshuensis sp. nov. and description of Dictyobacteraceae fam. nov. within the order Ktedonobacterales isolated from Tengu-no-mugimeshi.</title>
        <authorList>
            <person name="Wang C.M."/>
            <person name="Zheng Y."/>
            <person name="Sakai Y."/>
            <person name="Toyoda A."/>
            <person name="Minakuchi Y."/>
            <person name="Abe K."/>
            <person name="Yokota A."/>
            <person name="Yabe S."/>
        </authorList>
    </citation>
    <scope>NUCLEOTIDE SEQUENCE [LARGE SCALE GENOMIC DNA]</scope>
    <source>
        <strain evidence="2">Uno3</strain>
    </source>
</reference>
<evidence type="ECO:0000313" key="1">
    <source>
        <dbReference type="EMBL" id="GCE15680.1"/>
    </source>
</evidence>
<gene>
    <name evidence="1" type="ORF">KTT_55390</name>
</gene>
<proteinExistence type="predicted"/>
<name>A0A402A950_9CHLR</name>
<dbReference type="Proteomes" id="UP000287352">
    <property type="component" value="Unassembled WGS sequence"/>
</dbReference>
<keyword evidence="2" id="KW-1185">Reference proteome</keyword>
<dbReference type="EMBL" id="BIFR01000002">
    <property type="protein sequence ID" value="GCE15680.1"/>
    <property type="molecule type" value="Genomic_DNA"/>
</dbReference>
<comment type="caution">
    <text evidence="1">The sequence shown here is derived from an EMBL/GenBank/DDBJ whole genome shotgun (WGS) entry which is preliminary data.</text>
</comment>